<reference evidence="2" key="1">
    <citation type="journal article" date="2020" name="Stud. Mycol.">
        <title>101 Dothideomycetes genomes: a test case for predicting lifestyles and emergence of pathogens.</title>
        <authorList>
            <person name="Haridas S."/>
            <person name="Albert R."/>
            <person name="Binder M."/>
            <person name="Bloem J."/>
            <person name="Labutti K."/>
            <person name="Salamov A."/>
            <person name="Andreopoulos B."/>
            <person name="Baker S."/>
            <person name="Barry K."/>
            <person name="Bills G."/>
            <person name="Bluhm B."/>
            <person name="Cannon C."/>
            <person name="Castanera R."/>
            <person name="Culley D."/>
            <person name="Daum C."/>
            <person name="Ezra D."/>
            <person name="Gonzalez J."/>
            <person name="Henrissat B."/>
            <person name="Kuo A."/>
            <person name="Liang C."/>
            <person name="Lipzen A."/>
            <person name="Lutzoni F."/>
            <person name="Magnuson J."/>
            <person name="Mondo S."/>
            <person name="Nolan M."/>
            <person name="Ohm R."/>
            <person name="Pangilinan J."/>
            <person name="Park H.-J."/>
            <person name="Ramirez L."/>
            <person name="Alfaro M."/>
            <person name="Sun H."/>
            <person name="Tritt A."/>
            <person name="Yoshinaga Y."/>
            <person name="Zwiers L.-H."/>
            <person name="Turgeon B."/>
            <person name="Goodwin S."/>
            <person name="Spatafora J."/>
            <person name="Crous P."/>
            <person name="Grigoriev I."/>
        </authorList>
    </citation>
    <scope>NUCLEOTIDE SEQUENCE</scope>
    <source>
        <strain evidence="2">CBS 122681</strain>
    </source>
</reference>
<feature type="domain" description="Heterokaryon incompatibility" evidence="1">
    <location>
        <begin position="145"/>
        <end position="308"/>
    </location>
</feature>
<dbReference type="PANTHER" id="PTHR24148:SF73">
    <property type="entry name" value="HET DOMAIN PROTEIN (AFU_ORTHOLOGUE AFUA_8G01020)"/>
    <property type="match status" value="1"/>
</dbReference>
<keyword evidence="3" id="KW-1185">Reference proteome</keyword>
<proteinExistence type="predicted"/>
<dbReference type="OrthoDB" id="4850726at2759"/>
<dbReference type="InterPro" id="IPR052895">
    <property type="entry name" value="HetReg/Transcr_Mod"/>
</dbReference>
<dbReference type="EMBL" id="MU004481">
    <property type="protein sequence ID" value="KAF2649712.1"/>
    <property type="molecule type" value="Genomic_DNA"/>
</dbReference>
<dbReference type="AlphaFoldDB" id="A0A6A6SQB4"/>
<gene>
    <name evidence="2" type="ORF">K491DRAFT_610223</name>
</gene>
<dbReference type="InterPro" id="IPR010730">
    <property type="entry name" value="HET"/>
</dbReference>
<dbReference type="Pfam" id="PF06985">
    <property type="entry name" value="HET"/>
    <property type="match status" value="1"/>
</dbReference>
<evidence type="ECO:0000313" key="2">
    <source>
        <dbReference type="EMBL" id="KAF2649712.1"/>
    </source>
</evidence>
<name>A0A6A6SQB4_9PLEO</name>
<dbReference type="Pfam" id="PF26639">
    <property type="entry name" value="Het-6_barrel"/>
    <property type="match status" value="1"/>
</dbReference>
<evidence type="ECO:0000313" key="3">
    <source>
        <dbReference type="Proteomes" id="UP000799324"/>
    </source>
</evidence>
<sequence>MRLRRILAFRKPLLTNDHGGDPSLQRPEHKKHDTHKHTPYCYTALDTKNDEIRLIRLAPGKFNDIISFEIVHAPLRISDHVIDTRLSVETLQGTVPEGWCVKQTLEHRYFFFNTKGPHSWTHPNAKVDRTVWELPRRDDETKLKFEALSYTWGSPDNPVAARVLLPSSSKRDHATLPIGHNLAEALRSLRYHNRMRVLWVDAVCINQEDLQERSAQVKRMADIYSLAAHVVVWVGPEADESGLALTTLEDMGNQVEVFSDLRRSRAPRSREADWWSASIQLPFPEKTWSALLAFIRRSWFQRVWVLQEIRLASSASVVCGEVSVSAAAMIKAILVLGDSYHTPYQLSGALSWYRIGLFPMQMLTFPKLLLWTAGRQCTDPRDRIYGILGLTPQSISQRIVPDYSASIQDVYKSAFLIYVDIFKRWDLLRRCRLAQAISDAPSWVPNWGAKFDGYFFGDRIANLRQASGLSAAHATNSTSDALEAVGVHVATISSVGRMATSDPAQDIFILREWEPPDLATSNYVTGGPLLDAFVEVVFQGRTSQRFPGSPFPPLEKRKDQYLQYVSVTKLSHPIDPDVMKIHNTLEIEASSLIATTEGYLGVAPPFAKEGDFVCILLGCNMPMLLRPCATGDFRVVAPCFVHGIMDAESLLGPLPKPWISQLQIVDACDVLHFFNVDTNELLLEDPRLPPLPSGWEETGRKPTSDDPRYFKEFHNRDTGRVINSDPRMMPDALRARGVVIRAFRLV</sequence>
<evidence type="ECO:0000259" key="1">
    <source>
        <dbReference type="Pfam" id="PF06985"/>
    </source>
</evidence>
<organism evidence="2 3">
    <name type="scientific">Lophiostoma macrostomum CBS 122681</name>
    <dbReference type="NCBI Taxonomy" id="1314788"/>
    <lineage>
        <taxon>Eukaryota</taxon>
        <taxon>Fungi</taxon>
        <taxon>Dikarya</taxon>
        <taxon>Ascomycota</taxon>
        <taxon>Pezizomycotina</taxon>
        <taxon>Dothideomycetes</taxon>
        <taxon>Pleosporomycetidae</taxon>
        <taxon>Pleosporales</taxon>
        <taxon>Lophiostomataceae</taxon>
        <taxon>Lophiostoma</taxon>
    </lineage>
</organism>
<protein>
    <submittedName>
        <fullName evidence="2">HET-domain-containing protein</fullName>
    </submittedName>
</protein>
<dbReference type="Proteomes" id="UP000799324">
    <property type="component" value="Unassembled WGS sequence"/>
</dbReference>
<dbReference type="PANTHER" id="PTHR24148">
    <property type="entry name" value="ANKYRIN REPEAT DOMAIN-CONTAINING PROTEIN 39 HOMOLOG-RELATED"/>
    <property type="match status" value="1"/>
</dbReference>
<accession>A0A6A6SQB4</accession>